<gene>
    <name evidence="9" type="ORF">J2I48_07610</name>
</gene>
<keyword evidence="10" id="KW-1185">Reference proteome</keyword>
<feature type="transmembrane region" description="Helical" evidence="6">
    <location>
        <begin position="710"/>
        <end position="738"/>
    </location>
</feature>
<comment type="caution">
    <text evidence="9">The sequence shown here is derived from an EMBL/GenBank/DDBJ whole genome shotgun (WGS) entry which is preliminary data.</text>
</comment>
<keyword evidence="2" id="KW-1003">Cell membrane</keyword>
<feature type="transmembrane region" description="Helical" evidence="6">
    <location>
        <begin position="758"/>
        <end position="778"/>
    </location>
</feature>
<evidence type="ECO:0000313" key="10">
    <source>
        <dbReference type="Proteomes" id="UP000664795"/>
    </source>
</evidence>
<feature type="transmembrane region" description="Helical" evidence="6">
    <location>
        <begin position="330"/>
        <end position="351"/>
    </location>
</feature>
<dbReference type="Proteomes" id="UP000664795">
    <property type="component" value="Unassembled WGS sequence"/>
</dbReference>
<dbReference type="GO" id="GO:0005886">
    <property type="term" value="C:plasma membrane"/>
    <property type="evidence" value="ECO:0007669"/>
    <property type="project" value="UniProtKB-SubCell"/>
</dbReference>
<dbReference type="PANTHER" id="PTHR30572">
    <property type="entry name" value="MEMBRANE COMPONENT OF TRANSPORTER-RELATED"/>
    <property type="match status" value="1"/>
</dbReference>
<evidence type="ECO:0000259" key="7">
    <source>
        <dbReference type="Pfam" id="PF02687"/>
    </source>
</evidence>
<evidence type="ECO:0000256" key="1">
    <source>
        <dbReference type="ARBA" id="ARBA00004651"/>
    </source>
</evidence>
<dbReference type="InterPro" id="IPR003838">
    <property type="entry name" value="ABC3_permease_C"/>
</dbReference>
<feature type="transmembrane region" description="Helical" evidence="6">
    <location>
        <begin position="674"/>
        <end position="698"/>
    </location>
</feature>
<dbReference type="AlphaFoldDB" id="A0A939JZE4"/>
<feature type="domain" description="ABC3 transporter permease C-terminal" evidence="7">
    <location>
        <begin position="280"/>
        <end position="394"/>
    </location>
</feature>
<evidence type="ECO:0000256" key="3">
    <source>
        <dbReference type="ARBA" id="ARBA00022692"/>
    </source>
</evidence>
<evidence type="ECO:0000259" key="8">
    <source>
        <dbReference type="Pfam" id="PF12704"/>
    </source>
</evidence>
<dbReference type="Pfam" id="PF02687">
    <property type="entry name" value="FtsX"/>
    <property type="match status" value="2"/>
</dbReference>
<sequence length="797" mass="87899">MLKNYILLAWRSARRNRASALVNVAGLTLGLTCCLLITAYVLDELSYDRFHQKADRIVLLQQFENSAGSGGKLATDFKQRFSQVENVARLHRAQPLLGSQATAAYEENFAFADSTVFDVFTLPLTLGNPKTALTEQYGVVLTERMAEKYFPKQNPLGQPLRYNNKQTLHVTGVLRELPGHSHQRIDFLANYANANELLGYDVTTNLWGGNAWTYLLMAPGTSGISANVAALTAQFPTYLKQLNDPNVGVWKLRLIPLTDLYLKTDLIAPNRQTYVTIFSVVALLILALAGFNYVNLATAQATTRAREVGVRKVLGSTFGQLWRQFLGETALFVGLSVVLTLLLVPALLPAFNTLTDKQILLSDLLTLPRLLGLAGGLLGLCLLAGSYPALVLARFRPVAVLKGVNPTTAGQRPKLRQLLVVGQFTVSVVMLVATLVIYNQLRYVQHKNLGYSRDQVLVLNFHDASTEAKRQFNQQVQSLAGVRVASQSFTVPGSGMLINDKLVSDYAPKGSTNLNISRLTIDDKFLNTFDIRLLQGRNLDNNRPADGKSFLINQAAMAYFGWTTISGKMLGYYTFEYDGSGGYREVPQRGPVVGVVADYHQKNLKNTIPPLLFTLGSGNEGFLSVKLQAGSVPATVKSIEALWQKSFPNTPFDYEFMDDFFTRSYRADERAGQVFGLFAGLAVLISCLGLFGLAAFMAEQRTKEIGVRKVLGASVYSIIALLSGDFLKLVLIAILMATPLAWYAMTRWLEDFAYKITIEWWIFALAGLLAVTIALLTVSFQSIRAALMNPVKSLRSE</sequence>
<protein>
    <submittedName>
        <fullName evidence="9">ABC transporter permease</fullName>
    </submittedName>
</protein>
<dbReference type="InterPro" id="IPR050250">
    <property type="entry name" value="Macrolide_Exporter_MacB"/>
</dbReference>
<keyword evidence="3 6" id="KW-0812">Transmembrane</keyword>
<evidence type="ECO:0000256" key="2">
    <source>
        <dbReference type="ARBA" id="ARBA00022475"/>
    </source>
</evidence>
<name>A0A939JZE4_9BACT</name>
<dbReference type="InterPro" id="IPR025857">
    <property type="entry name" value="MacB_PCD"/>
</dbReference>
<feature type="domain" description="ABC3 transporter permease C-terminal" evidence="7">
    <location>
        <begin position="677"/>
        <end position="790"/>
    </location>
</feature>
<feature type="transmembrane region" description="Helical" evidence="6">
    <location>
        <begin position="418"/>
        <end position="438"/>
    </location>
</feature>
<evidence type="ECO:0000256" key="6">
    <source>
        <dbReference type="SAM" id="Phobius"/>
    </source>
</evidence>
<reference evidence="9 10" key="1">
    <citation type="submission" date="2021-03" db="EMBL/GenBank/DDBJ databases">
        <title>Fibrella sp. HMF5036 genome sequencing and assembly.</title>
        <authorList>
            <person name="Kang H."/>
            <person name="Kim H."/>
            <person name="Bae S."/>
            <person name="Joh K."/>
        </authorList>
    </citation>
    <scope>NUCLEOTIDE SEQUENCE [LARGE SCALE GENOMIC DNA]</scope>
    <source>
        <strain evidence="9 10">HMF5036</strain>
    </source>
</reference>
<feature type="transmembrane region" description="Helical" evidence="6">
    <location>
        <begin position="20"/>
        <end position="42"/>
    </location>
</feature>
<feature type="transmembrane region" description="Helical" evidence="6">
    <location>
        <begin position="274"/>
        <end position="294"/>
    </location>
</feature>
<evidence type="ECO:0000313" key="9">
    <source>
        <dbReference type="EMBL" id="MBO0930851.1"/>
    </source>
</evidence>
<proteinExistence type="predicted"/>
<dbReference type="PANTHER" id="PTHR30572:SF18">
    <property type="entry name" value="ABC-TYPE MACROLIDE FAMILY EXPORT SYSTEM PERMEASE COMPONENT 2"/>
    <property type="match status" value="1"/>
</dbReference>
<evidence type="ECO:0000256" key="4">
    <source>
        <dbReference type="ARBA" id="ARBA00022989"/>
    </source>
</evidence>
<dbReference type="EMBL" id="JAFMYU010000004">
    <property type="protein sequence ID" value="MBO0930851.1"/>
    <property type="molecule type" value="Genomic_DNA"/>
</dbReference>
<keyword evidence="5 6" id="KW-0472">Membrane</keyword>
<evidence type="ECO:0000256" key="5">
    <source>
        <dbReference type="ARBA" id="ARBA00023136"/>
    </source>
</evidence>
<dbReference type="GO" id="GO:0022857">
    <property type="term" value="F:transmembrane transporter activity"/>
    <property type="evidence" value="ECO:0007669"/>
    <property type="project" value="TreeGrafter"/>
</dbReference>
<feature type="transmembrane region" description="Helical" evidence="6">
    <location>
        <begin position="371"/>
        <end position="393"/>
    </location>
</feature>
<keyword evidence="4 6" id="KW-1133">Transmembrane helix</keyword>
<dbReference type="Pfam" id="PF12704">
    <property type="entry name" value="MacB_PCD"/>
    <property type="match status" value="1"/>
</dbReference>
<comment type="subcellular location">
    <subcellularLocation>
        <location evidence="1">Cell membrane</location>
        <topology evidence="1">Multi-pass membrane protein</topology>
    </subcellularLocation>
</comment>
<feature type="domain" description="MacB-like periplasmic core" evidence="8">
    <location>
        <begin position="21"/>
        <end position="189"/>
    </location>
</feature>
<accession>A0A939JZE4</accession>
<organism evidence="9 10">
    <name type="scientific">Fibrella aquatilis</name>
    <dbReference type="NCBI Taxonomy" id="2817059"/>
    <lineage>
        <taxon>Bacteria</taxon>
        <taxon>Pseudomonadati</taxon>
        <taxon>Bacteroidota</taxon>
        <taxon>Cytophagia</taxon>
        <taxon>Cytophagales</taxon>
        <taxon>Spirosomataceae</taxon>
        <taxon>Fibrella</taxon>
    </lineage>
</organism>
<dbReference type="RefSeq" id="WP_207334799.1">
    <property type="nucleotide sequence ID" value="NZ_JAFMYU010000004.1"/>
</dbReference>